<evidence type="ECO:0000313" key="2">
    <source>
        <dbReference type="EMBL" id="QHN41602.1"/>
    </source>
</evidence>
<dbReference type="EMBL" id="CP045810">
    <property type="protein sequence ID" value="QHN41602.1"/>
    <property type="molecule type" value="Genomic_DNA"/>
</dbReference>
<gene>
    <name evidence="2" type="ORF">GII30_22760</name>
</gene>
<evidence type="ECO:0000256" key="1">
    <source>
        <dbReference type="SAM" id="MobiDB-lite"/>
    </source>
</evidence>
<feature type="compositionally biased region" description="Polar residues" evidence="1">
    <location>
        <begin position="53"/>
        <end position="62"/>
    </location>
</feature>
<sequence>MSPAERSSELPKDRRAGTPDLPSGYSRLSGEPHEQQAVHRGRRDHRSRSRSGTQSFTSRSTYQLTGAAIQTDGYYAECRVFVNNVEVSRDSATGRYAVAVC</sequence>
<proteinExistence type="predicted"/>
<name>A0A857LSE5_9ACTN</name>
<organism evidence="2">
    <name type="scientific">Gordonia amarae</name>
    <dbReference type="NCBI Taxonomy" id="36821"/>
    <lineage>
        <taxon>Bacteria</taxon>
        <taxon>Bacillati</taxon>
        <taxon>Actinomycetota</taxon>
        <taxon>Actinomycetes</taxon>
        <taxon>Mycobacteriales</taxon>
        <taxon>Gordoniaceae</taxon>
        <taxon>Gordonia</taxon>
    </lineage>
</organism>
<dbReference type="AlphaFoldDB" id="A0A857LSE5"/>
<accession>A0A857LSE5</accession>
<feature type="compositionally biased region" description="Basic residues" evidence="1">
    <location>
        <begin position="39"/>
        <end position="49"/>
    </location>
</feature>
<protein>
    <submittedName>
        <fullName evidence="2">Uncharacterized protein</fullName>
    </submittedName>
</protein>
<reference evidence="2" key="1">
    <citation type="journal article" date="2021" name="Nat. Microbiol.">
        <title>Cocultivation of an ultrasmall environmental parasitic bacterium with lytic ability against bacteria associated with wastewater foams.</title>
        <authorList>
            <person name="Batinovic S."/>
            <person name="Rose J.J.A."/>
            <person name="Ratcliffe J."/>
            <person name="Seviour R.J."/>
            <person name="Petrovski S."/>
        </authorList>
    </citation>
    <scope>NUCLEOTIDE SEQUENCE</scope>
    <source>
        <strain evidence="2">CON44</strain>
    </source>
</reference>
<feature type="compositionally biased region" description="Basic and acidic residues" evidence="1">
    <location>
        <begin position="1"/>
        <end position="17"/>
    </location>
</feature>
<feature type="region of interest" description="Disordered" evidence="1">
    <location>
        <begin position="1"/>
        <end position="62"/>
    </location>
</feature>
<dbReference type="RefSeq" id="WP_005183591.1">
    <property type="nucleotide sequence ID" value="NZ_CP045808.1"/>
</dbReference>